<keyword evidence="2" id="KW-1133">Transmembrane helix</keyword>
<comment type="caution">
    <text evidence="3">The sequence shown here is derived from an EMBL/GenBank/DDBJ whole genome shotgun (WGS) entry which is preliminary data.</text>
</comment>
<dbReference type="EMBL" id="JAHRIO010043224">
    <property type="protein sequence ID" value="MEQ2172922.1"/>
    <property type="molecule type" value="Genomic_DNA"/>
</dbReference>
<feature type="transmembrane region" description="Helical" evidence="2">
    <location>
        <begin position="87"/>
        <end position="109"/>
    </location>
</feature>
<name>A0ABV0NNC1_9TELE</name>
<evidence type="ECO:0000313" key="4">
    <source>
        <dbReference type="Proteomes" id="UP001476798"/>
    </source>
</evidence>
<evidence type="ECO:0000256" key="2">
    <source>
        <dbReference type="SAM" id="Phobius"/>
    </source>
</evidence>
<feature type="transmembrane region" description="Helical" evidence="2">
    <location>
        <begin position="54"/>
        <end position="75"/>
    </location>
</feature>
<keyword evidence="2" id="KW-0472">Membrane</keyword>
<proteinExistence type="predicted"/>
<evidence type="ECO:0000256" key="1">
    <source>
        <dbReference type="SAM" id="MobiDB-lite"/>
    </source>
</evidence>
<keyword evidence="2" id="KW-0812">Transmembrane</keyword>
<reference evidence="3 4" key="1">
    <citation type="submission" date="2021-06" db="EMBL/GenBank/DDBJ databases">
        <authorList>
            <person name="Palmer J.M."/>
        </authorList>
    </citation>
    <scope>NUCLEOTIDE SEQUENCE [LARGE SCALE GENOMIC DNA]</scope>
    <source>
        <strain evidence="3 4">GA_2019</strain>
        <tissue evidence="3">Muscle</tissue>
    </source>
</reference>
<accession>A0ABV0NNC1</accession>
<feature type="region of interest" description="Disordered" evidence="1">
    <location>
        <begin position="21"/>
        <end position="45"/>
    </location>
</feature>
<organism evidence="3 4">
    <name type="scientific">Goodea atripinnis</name>
    <dbReference type="NCBI Taxonomy" id="208336"/>
    <lineage>
        <taxon>Eukaryota</taxon>
        <taxon>Metazoa</taxon>
        <taxon>Chordata</taxon>
        <taxon>Craniata</taxon>
        <taxon>Vertebrata</taxon>
        <taxon>Euteleostomi</taxon>
        <taxon>Actinopterygii</taxon>
        <taxon>Neopterygii</taxon>
        <taxon>Teleostei</taxon>
        <taxon>Neoteleostei</taxon>
        <taxon>Acanthomorphata</taxon>
        <taxon>Ovalentaria</taxon>
        <taxon>Atherinomorphae</taxon>
        <taxon>Cyprinodontiformes</taxon>
        <taxon>Goodeidae</taxon>
        <taxon>Goodea</taxon>
    </lineage>
</organism>
<sequence length="119" mass="12665">MKICPETQWQVPHHALIDMASPQQSSQPGRFPLDEYSPNFQPSHRHSGGRAGTLWGLLDCLAGPGGLGFFVYGGCMCMCSRPMLARSLHLGGPAILGQVFLAGVLVPVFGQFSGPSPCP</sequence>
<gene>
    <name evidence="3" type="ORF">GOODEAATRI_026339</name>
</gene>
<dbReference type="Proteomes" id="UP001476798">
    <property type="component" value="Unassembled WGS sequence"/>
</dbReference>
<evidence type="ECO:0000313" key="3">
    <source>
        <dbReference type="EMBL" id="MEQ2172922.1"/>
    </source>
</evidence>
<keyword evidence="4" id="KW-1185">Reference proteome</keyword>
<protein>
    <submittedName>
        <fullName evidence="3">Uncharacterized protein</fullName>
    </submittedName>
</protein>